<dbReference type="EMBL" id="CCYA01000265">
    <property type="protein sequence ID" value="CEH17556.1"/>
    <property type="molecule type" value="Genomic_DNA"/>
</dbReference>
<organism evidence="2 3">
    <name type="scientific">Ceraceosorus bombacis</name>
    <dbReference type="NCBI Taxonomy" id="401625"/>
    <lineage>
        <taxon>Eukaryota</taxon>
        <taxon>Fungi</taxon>
        <taxon>Dikarya</taxon>
        <taxon>Basidiomycota</taxon>
        <taxon>Ustilaginomycotina</taxon>
        <taxon>Exobasidiomycetes</taxon>
        <taxon>Ceraceosorales</taxon>
        <taxon>Ceraceosoraceae</taxon>
        <taxon>Ceraceosorus</taxon>
    </lineage>
</organism>
<evidence type="ECO:0000313" key="2">
    <source>
        <dbReference type="EMBL" id="CEH17556.1"/>
    </source>
</evidence>
<dbReference type="AlphaFoldDB" id="A0A0P1BPG3"/>
<reference evidence="2 3" key="1">
    <citation type="submission" date="2014-09" db="EMBL/GenBank/DDBJ databases">
        <authorList>
            <person name="Magalhaes I.L.F."/>
            <person name="Oliveira U."/>
            <person name="Santos F.R."/>
            <person name="Vidigal T.H.D.A."/>
            <person name="Brescovit A.D."/>
            <person name="Santos A.J."/>
        </authorList>
    </citation>
    <scope>NUCLEOTIDE SEQUENCE [LARGE SCALE GENOMIC DNA]</scope>
</reference>
<sequence length="121" mass="13204">MLGDEGGGAQTRAQPCGAYSSMNEARGSYGLVADRPSPHMAYLEGQVLRIIRPRCQQGLTPSMMRLAGVPRSQLVRDRSTDYLSIEASKIEERAVAVRLHSQREVTSSLSQAPRHRAQAPA</sequence>
<feature type="region of interest" description="Disordered" evidence="1">
    <location>
        <begin position="101"/>
        <end position="121"/>
    </location>
</feature>
<accession>A0A0P1BPG3</accession>
<evidence type="ECO:0000256" key="1">
    <source>
        <dbReference type="SAM" id="MobiDB-lite"/>
    </source>
</evidence>
<protein>
    <submittedName>
        <fullName evidence="2">Uncharacterized protein</fullName>
    </submittedName>
</protein>
<feature type="region of interest" description="Disordered" evidence="1">
    <location>
        <begin position="1"/>
        <end position="20"/>
    </location>
</feature>
<evidence type="ECO:0000313" key="3">
    <source>
        <dbReference type="Proteomes" id="UP000054845"/>
    </source>
</evidence>
<dbReference type="Proteomes" id="UP000054845">
    <property type="component" value="Unassembled WGS sequence"/>
</dbReference>
<name>A0A0P1BPG3_9BASI</name>
<keyword evidence="3" id="KW-1185">Reference proteome</keyword>
<proteinExistence type="predicted"/>